<proteinExistence type="predicted"/>
<accession>A0A2T0PXD6</accession>
<organism evidence="1 2">
    <name type="scientific">Allonocardiopsis opalescens</name>
    <dbReference type="NCBI Taxonomy" id="1144618"/>
    <lineage>
        <taxon>Bacteria</taxon>
        <taxon>Bacillati</taxon>
        <taxon>Actinomycetota</taxon>
        <taxon>Actinomycetes</taxon>
        <taxon>Streptosporangiales</taxon>
        <taxon>Allonocardiopsis</taxon>
    </lineage>
</organism>
<sequence length="142" mass="14730">MPDIDVDTEEALMRELRDAVSLVPGQAAARRSAPGRAAETVLAEVDADSDPAPGAGPRALSFRAPGLLVELEVTPHDERRDVAGHLTPPVPGSVEVRWPGGGVRCTPDLSGYFSVADVPAGPVSLLCRLGGTAPVTTSWLSL</sequence>
<dbReference type="AlphaFoldDB" id="A0A2T0PXD6"/>
<dbReference type="RefSeq" id="WP_106250914.1">
    <property type="nucleotide sequence ID" value="NZ_PVZC01000008.1"/>
</dbReference>
<dbReference type="EMBL" id="PVZC01000008">
    <property type="protein sequence ID" value="PRX96195.1"/>
    <property type="molecule type" value="Genomic_DNA"/>
</dbReference>
<name>A0A2T0PXD6_9ACTN</name>
<protein>
    <submittedName>
        <fullName evidence="1">Uncharacterized protein</fullName>
    </submittedName>
</protein>
<comment type="caution">
    <text evidence="1">The sequence shown here is derived from an EMBL/GenBank/DDBJ whole genome shotgun (WGS) entry which is preliminary data.</text>
</comment>
<dbReference type="Proteomes" id="UP000237846">
    <property type="component" value="Unassembled WGS sequence"/>
</dbReference>
<gene>
    <name evidence="1" type="ORF">CLV72_108201</name>
</gene>
<evidence type="ECO:0000313" key="1">
    <source>
        <dbReference type="EMBL" id="PRX96195.1"/>
    </source>
</evidence>
<evidence type="ECO:0000313" key="2">
    <source>
        <dbReference type="Proteomes" id="UP000237846"/>
    </source>
</evidence>
<keyword evidence="2" id="KW-1185">Reference proteome</keyword>
<dbReference type="OrthoDB" id="3527070at2"/>
<reference evidence="1 2" key="1">
    <citation type="submission" date="2018-03" db="EMBL/GenBank/DDBJ databases">
        <title>Genomic Encyclopedia of Archaeal and Bacterial Type Strains, Phase II (KMG-II): from individual species to whole genera.</title>
        <authorList>
            <person name="Goeker M."/>
        </authorList>
    </citation>
    <scope>NUCLEOTIDE SEQUENCE [LARGE SCALE GENOMIC DNA]</scope>
    <source>
        <strain evidence="1 2">DSM 45601</strain>
    </source>
</reference>